<dbReference type="VEuPathDB" id="FungiDB:ASPGLDRAFT_1026103"/>
<name>A0A1L9VVY4_ASPGL</name>
<dbReference type="EMBL" id="KV878890">
    <property type="protein sequence ID" value="OJJ88072.1"/>
    <property type="molecule type" value="Genomic_DNA"/>
</dbReference>
<dbReference type="RefSeq" id="XP_022404755.1">
    <property type="nucleotide sequence ID" value="XM_022539429.1"/>
</dbReference>
<organism evidence="2 3">
    <name type="scientific">Aspergillus glaucus CBS 516.65</name>
    <dbReference type="NCBI Taxonomy" id="1160497"/>
    <lineage>
        <taxon>Eukaryota</taxon>
        <taxon>Fungi</taxon>
        <taxon>Dikarya</taxon>
        <taxon>Ascomycota</taxon>
        <taxon>Pezizomycotina</taxon>
        <taxon>Eurotiomycetes</taxon>
        <taxon>Eurotiomycetidae</taxon>
        <taxon>Eurotiales</taxon>
        <taxon>Aspergillaceae</taxon>
        <taxon>Aspergillus</taxon>
        <taxon>Aspergillus subgen. Aspergillus</taxon>
    </lineage>
</organism>
<keyword evidence="1" id="KW-0812">Transmembrane</keyword>
<keyword evidence="3" id="KW-1185">Reference proteome</keyword>
<feature type="transmembrane region" description="Helical" evidence="1">
    <location>
        <begin position="51"/>
        <end position="72"/>
    </location>
</feature>
<evidence type="ECO:0000313" key="3">
    <source>
        <dbReference type="Proteomes" id="UP000184300"/>
    </source>
</evidence>
<accession>A0A1L9VVY4</accession>
<reference evidence="3" key="1">
    <citation type="journal article" date="2017" name="Genome Biol.">
        <title>Comparative genomics reveals high biological diversity and specific adaptations in the industrially and medically important fungal genus Aspergillus.</title>
        <authorList>
            <person name="de Vries R.P."/>
            <person name="Riley R."/>
            <person name="Wiebenga A."/>
            <person name="Aguilar-Osorio G."/>
            <person name="Amillis S."/>
            <person name="Uchima C.A."/>
            <person name="Anderluh G."/>
            <person name="Asadollahi M."/>
            <person name="Askin M."/>
            <person name="Barry K."/>
            <person name="Battaglia E."/>
            <person name="Bayram O."/>
            <person name="Benocci T."/>
            <person name="Braus-Stromeyer S.A."/>
            <person name="Caldana C."/>
            <person name="Canovas D."/>
            <person name="Cerqueira G.C."/>
            <person name="Chen F."/>
            <person name="Chen W."/>
            <person name="Choi C."/>
            <person name="Clum A."/>
            <person name="Dos Santos R.A."/>
            <person name="Damasio A.R."/>
            <person name="Diallinas G."/>
            <person name="Emri T."/>
            <person name="Fekete E."/>
            <person name="Flipphi M."/>
            <person name="Freyberg S."/>
            <person name="Gallo A."/>
            <person name="Gournas C."/>
            <person name="Habgood R."/>
            <person name="Hainaut M."/>
            <person name="Harispe M.L."/>
            <person name="Henrissat B."/>
            <person name="Hilden K.S."/>
            <person name="Hope R."/>
            <person name="Hossain A."/>
            <person name="Karabika E."/>
            <person name="Karaffa L."/>
            <person name="Karanyi Z."/>
            <person name="Krasevec N."/>
            <person name="Kuo A."/>
            <person name="Kusch H."/>
            <person name="LaButti K."/>
            <person name="Lagendijk E.L."/>
            <person name="Lapidus A."/>
            <person name="Levasseur A."/>
            <person name="Lindquist E."/>
            <person name="Lipzen A."/>
            <person name="Logrieco A.F."/>
            <person name="MacCabe A."/>
            <person name="Maekelae M.R."/>
            <person name="Malavazi I."/>
            <person name="Melin P."/>
            <person name="Meyer V."/>
            <person name="Mielnichuk N."/>
            <person name="Miskei M."/>
            <person name="Molnar A.P."/>
            <person name="Mule G."/>
            <person name="Ngan C.Y."/>
            <person name="Orejas M."/>
            <person name="Orosz E."/>
            <person name="Ouedraogo J.P."/>
            <person name="Overkamp K.M."/>
            <person name="Park H.-S."/>
            <person name="Perrone G."/>
            <person name="Piumi F."/>
            <person name="Punt P.J."/>
            <person name="Ram A.F."/>
            <person name="Ramon A."/>
            <person name="Rauscher S."/>
            <person name="Record E."/>
            <person name="Riano-Pachon D.M."/>
            <person name="Robert V."/>
            <person name="Roehrig J."/>
            <person name="Ruller R."/>
            <person name="Salamov A."/>
            <person name="Salih N.S."/>
            <person name="Samson R.A."/>
            <person name="Sandor E."/>
            <person name="Sanguinetti M."/>
            <person name="Schuetze T."/>
            <person name="Sepcic K."/>
            <person name="Shelest E."/>
            <person name="Sherlock G."/>
            <person name="Sophianopoulou V."/>
            <person name="Squina F.M."/>
            <person name="Sun H."/>
            <person name="Susca A."/>
            <person name="Todd R.B."/>
            <person name="Tsang A."/>
            <person name="Unkles S.E."/>
            <person name="van de Wiele N."/>
            <person name="van Rossen-Uffink D."/>
            <person name="Oliveira J.V."/>
            <person name="Vesth T.C."/>
            <person name="Visser J."/>
            <person name="Yu J.-H."/>
            <person name="Zhou M."/>
            <person name="Andersen M.R."/>
            <person name="Archer D.B."/>
            <person name="Baker S.E."/>
            <person name="Benoit I."/>
            <person name="Brakhage A.A."/>
            <person name="Braus G.H."/>
            <person name="Fischer R."/>
            <person name="Frisvad J.C."/>
            <person name="Goldman G.H."/>
            <person name="Houbraken J."/>
            <person name="Oakley B."/>
            <person name="Pocsi I."/>
            <person name="Scazzocchio C."/>
            <person name="Seiboth B."/>
            <person name="vanKuyk P.A."/>
            <person name="Wortman J."/>
            <person name="Dyer P.S."/>
            <person name="Grigoriev I.V."/>
        </authorList>
    </citation>
    <scope>NUCLEOTIDE SEQUENCE [LARGE SCALE GENOMIC DNA]</scope>
    <source>
        <strain evidence="3">CBS 516.65</strain>
    </source>
</reference>
<dbReference type="GeneID" id="34455690"/>
<keyword evidence="1" id="KW-0472">Membrane</keyword>
<gene>
    <name evidence="2" type="ORF">ASPGLDRAFT_1026103</name>
</gene>
<evidence type="ECO:0000313" key="2">
    <source>
        <dbReference type="EMBL" id="OJJ88072.1"/>
    </source>
</evidence>
<proteinExistence type="predicted"/>
<dbReference type="Proteomes" id="UP000184300">
    <property type="component" value="Unassembled WGS sequence"/>
</dbReference>
<dbReference type="AlphaFoldDB" id="A0A1L9VVY4"/>
<sequence>MSCTMQKRPTRTRALAGFALCRRFQHPSTVPTMYSVLILAVNQPQPPLRKLYIIVFPLIFYLCTTTILFYNISTARHRNHDRSFYKIPRSCQLTQMRLAPLTARSHRYRDFLPLRAGKKKSYSSLYTINSATRQ</sequence>
<evidence type="ECO:0000256" key="1">
    <source>
        <dbReference type="SAM" id="Phobius"/>
    </source>
</evidence>
<keyword evidence="1" id="KW-1133">Transmembrane helix</keyword>
<protein>
    <submittedName>
        <fullName evidence="2">Uncharacterized protein</fullName>
    </submittedName>
</protein>